<proteinExistence type="predicted"/>
<dbReference type="AlphaFoldDB" id="A0A0G2ZD41"/>
<dbReference type="KEGG" id="kpf:IX53_01625"/>
<name>A0A0G2ZD41_9BACT</name>
<feature type="domain" description="Antitoxin SocA-like Panacea" evidence="1">
    <location>
        <begin position="27"/>
        <end position="136"/>
    </location>
</feature>
<reference evidence="2 3" key="1">
    <citation type="submission" date="2015-04" db="EMBL/GenBank/DDBJ databases">
        <title>Complete Genome Sequence of Kosmotoga pacifica SLHLJ1.</title>
        <authorList>
            <person name="Jiang L.J."/>
            <person name="Shao Z.Z."/>
            <person name="Jebbar M."/>
        </authorList>
    </citation>
    <scope>NUCLEOTIDE SEQUENCE [LARGE SCALE GENOMIC DNA]</scope>
    <source>
        <strain evidence="2 3">SLHLJ1</strain>
    </source>
</reference>
<keyword evidence="3" id="KW-1185">Reference proteome</keyword>
<dbReference type="PATRIC" id="fig|1330330.3.peg.328"/>
<dbReference type="InterPro" id="IPR025272">
    <property type="entry name" value="SocA_Panacea"/>
</dbReference>
<dbReference type="Pfam" id="PF13274">
    <property type="entry name" value="SocA_Panacea"/>
    <property type="match status" value="1"/>
</dbReference>
<evidence type="ECO:0000313" key="3">
    <source>
        <dbReference type="Proteomes" id="UP000035159"/>
    </source>
</evidence>
<protein>
    <recommendedName>
        <fullName evidence="1">Antitoxin SocA-like Panacea domain-containing protein</fullName>
    </recommendedName>
</protein>
<dbReference type="EMBL" id="CP011232">
    <property type="protein sequence ID" value="AKI96733.1"/>
    <property type="molecule type" value="Genomic_DNA"/>
</dbReference>
<gene>
    <name evidence="2" type="ORF">IX53_01625</name>
</gene>
<organism evidence="2 3">
    <name type="scientific">Kosmotoga pacifica</name>
    <dbReference type="NCBI Taxonomy" id="1330330"/>
    <lineage>
        <taxon>Bacteria</taxon>
        <taxon>Thermotogati</taxon>
        <taxon>Thermotogota</taxon>
        <taxon>Thermotogae</taxon>
        <taxon>Kosmotogales</taxon>
        <taxon>Kosmotogaceae</taxon>
        <taxon>Kosmotoga</taxon>
    </lineage>
</organism>
<accession>A0A0G2ZD41</accession>
<sequence>MVSNAIKNEELILNVLKLAGPITKTKLVKLLFLIDNEASAKINKKISSFAYVKYFYGPYPPELEDILSYLSAKGIIHYNENISCNGRRYYLISIDSPEYQKRGEMANIFSEKEEQIIRSIVNKYKDKSLEDILESVYALDSVEKATFGADIL</sequence>
<evidence type="ECO:0000313" key="2">
    <source>
        <dbReference type="EMBL" id="AKI96733.1"/>
    </source>
</evidence>
<evidence type="ECO:0000259" key="1">
    <source>
        <dbReference type="Pfam" id="PF13274"/>
    </source>
</evidence>
<dbReference type="Proteomes" id="UP000035159">
    <property type="component" value="Chromosome"/>
</dbReference>